<gene>
    <name evidence="2" type="ORF">SAMN02745704_00547</name>
</gene>
<proteinExistence type="predicted"/>
<dbReference type="AlphaFoldDB" id="A0A1T4W9K2"/>
<protein>
    <recommendedName>
        <fullName evidence="4">Signal peptidase I</fullName>
    </recommendedName>
</protein>
<dbReference type="RefSeq" id="WP_078716129.1">
    <property type="nucleotide sequence ID" value="NZ_FUYC01000002.1"/>
</dbReference>
<evidence type="ECO:0000313" key="2">
    <source>
        <dbReference type="EMBL" id="SKA73867.1"/>
    </source>
</evidence>
<dbReference type="EMBL" id="FUYC01000002">
    <property type="protein sequence ID" value="SKA73867.1"/>
    <property type="molecule type" value="Genomic_DNA"/>
</dbReference>
<reference evidence="2 3" key="1">
    <citation type="submission" date="2017-02" db="EMBL/GenBank/DDBJ databases">
        <authorList>
            <person name="Peterson S.W."/>
        </authorList>
    </citation>
    <scope>NUCLEOTIDE SEQUENCE [LARGE SCALE GENOMIC DNA]</scope>
    <source>
        <strain evidence="2 3">DSM 16080</strain>
    </source>
</reference>
<accession>A0A1T4W9K2</accession>
<feature type="transmembrane region" description="Helical" evidence="1">
    <location>
        <begin position="5"/>
        <end position="21"/>
    </location>
</feature>
<sequence length="108" mass="12278">MEFIIWIAITIIILAGYWKTYEKAGEPGWAILVPFYNIIVLLRIVGKPWWWLLLLLVPILNIIIGVVISIRLAKNFGYGVPFGLGLLFLSFIFVPILGFGSAQYRPVE</sequence>
<feature type="transmembrane region" description="Helical" evidence="1">
    <location>
        <begin position="78"/>
        <end position="99"/>
    </location>
</feature>
<evidence type="ECO:0000313" key="3">
    <source>
        <dbReference type="Proteomes" id="UP000190027"/>
    </source>
</evidence>
<evidence type="ECO:0000256" key="1">
    <source>
        <dbReference type="SAM" id="Phobius"/>
    </source>
</evidence>
<dbReference type="Pfam" id="PF18936">
    <property type="entry name" value="DUF5684"/>
    <property type="match status" value="1"/>
</dbReference>
<dbReference type="Proteomes" id="UP000190027">
    <property type="component" value="Unassembled WGS sequence"/>
</dbReference>
<keyword evidence="3" id="KW-1185">Reference proteome</keyword>
<dbReference type="STRING" id="1121449.SAMN02745704_00547"/>
<keyword evidence="1" id="KW-0812">Transmembrane</keyword>
<name>A0A1T4W9K2_9BACT</name>
<keyword evidence="1" id="KW-0472">Membrane</keyword>
<organism evidence="2 3">
    <name type="scientific">Paucidesulfovibrio gracilis DSM 16080</name>
    <dbReference type="NCBI Taxonomy" id="1121449"/>
    <lineage>
        <taxon>Bacteria</taxon>
        <taxon>Pseudomonadati</taxon>
        <taxon>Thermodesulfobacteriota</taxon>
        <taxon>Desulfovibrionia</taxon>
        <taxon>Desulfovibrionales</taxon>
        <taxon>Desulfovibrionaceae</taxon>
        <taxon>Paucidesulfovibrio</taxon>
    </lineage>
</organism>
<feature type="transmembrane region" description="Helical" evidence="1">
    <location>
        <begin position="27"/>
        <end position="45"/>
    </location>
</feature>
<evidence type="ECO:0008006" key="4">
    <source>
        <dbReference type="Google" id="ProtNLM"/>
    </source>
</evidence>
<dbReference type="InterPro" id="IPR043739">
    <property type="entry name" value="DUF5684"/>
</dbReference>
<keyword evidence="1" id="KW-1133">Transmembrane helix</keyword>
<dbReference type="OrthoDB" id="3637276at2"/>
<feature type="transmembrane region" description="Helical" evidence="1">
    <location>
        <begin position="52"/>
        <end position="72"/>
    </location>
</feature>